<dbReference type="HOGENOM" id="CLU_2610902_0_0_1"/>
<reference evidence="3" key="1">
    <citation type="journal article" date="2007" name="Nature">
        <title>The grapevine genome sequence suggests ancestral hexaploidization in major angiosperm phyla.</title>
        <authorList>
            <consortium name="The French-Italian Public Consortium for Grapevine Genome Characterization."/>
            <person name="Jaillon O."/>
            <person name="Aury J.-M."/>
            <person name="Noel B."/>
            <person name="Policriti A."/>
            <person name="Clepet C."/>
            <person name="Casagrande A."/>
            <person name="Choisne N."/>
            <person name="Aubourg S."/>
            <person name="Vitulo N."/>
            <person name="Jubin C."/>
            <person name="Vezzi A."/>
            <person name="Legeai F."/>
            <person name="Hugueney P."/>
            <person name="Dasilva C."/>
            <person name="Horner D."/>
            <person name="Mica E."/>
            <person name="Jublot D."/>
            <person name="Poulain J."/>
            <person name="Bruyere C."/>
            <person name="Billault A."/>
            <person name="Segurens B."/>
            <person name="Gouyvenoux M."/>
            <person name="Ugarte E."/>
            <person name="Cattonaro F."/>
            <person name="Anthouard V."/>
            <person name="Vico V."/>
            <person name="Del Fabbro C."/>
            <person name="Alaux M."/>
            <person name="Di Gaspero G."/>
            <person name="Dumas V."/>
            <person name="Felice N."/>
            <person name="Paillard S."/>
            <person name="Juman I."/>
            <person name="Moroldo M."/>
            <person name="Scalabrin S."/>
            <person name="Canaguier A."/>
            <person name="Le Clainche I."/>
            <person name="Malacrida G."/>
            <person name="Durand E."/>
            <person name="Pesole G."/>
            <person name="Laucou V."/>
            <person name="Chatelet P."/>
            <person name="Merdinoglu D."/>
            <person name="Delledonne M."/>
            <person name="Pezzotti M."/>
            <person name="Lecharny A."/>
            <person name="Scarpelli C."/>
            <person name="Artiguenave F."/>
            <person name="Pe M.E."/>
            <person name="Valle G."/>
            <person name="Morgante M."/>
            <person name="Caboche M."/>
            <person name="Adam-Blondon A.-F."/>
            <person name="Weissenbach J."/>
            <person name="Quetier F."/>
            <person name="Wincker P."/>
        </authorList>
    </citation>
    <scope>NUCLEOTIDE SEQUENCE [LARGE SCALE GENOMIC DNA]</scope>
    <source>
        <strain evidence="3">cv. Pinot noir / PN40024</strain>
    </source>
</reference>
<proteinExistence type="predicted"/>
<dbReference type="EMBL" id="FN594952">
    <property type="protein sequence ID" value="CCB43879.1"/>
    <property type="molecule type" value="Genomic_DNA"/>
</dbReference>
<dbReference type="InParanoid" id="F6GV96"/>
<organism evidence="2 3">
    <name type="scientific">Vitis vinifera</name>
    <name type="common">Grape</name>
    <dbReference type="NCBI Taxonomy" id="29760"/>
    <lineage>
        <taxon>Eukaryota</taxon>
        <taxon>Viridiplantae</taxon>
        <taxon>Streptophyta</taxon>
        <taxon>Embryophyta</taxon>
        <taxon>Tracheophyta</taxon>
        <taxon>Spermatophyta</taxon>
        <taxon>Magnoliopsida</taxon>
        <taxon>eudicotyledons</taxon>
        <taxon>Gunneridae</taxon>
        <taxon>Pentapetalae</taxon>
        <taxon>rosids</taxon>
        <taxon>Vitales</taxon>
        <taxon>Vitaceae</taxon>
        <taxon>Viteae</taxon>
        <taxon>Vitis</taxon>
    </lineage>
</organism>
<feature type="compositionally biased region" description="Pro residues" evidence="1">
    <location>
        <begin position="20"/>
        <end position="30"/>
    </location>
</feature>
<evidence type="ECO:0000256" key="1">
    <source>
        <dbReference type="SAM" id="MobiDB-lite"/>
    </source>
</evidence>
<gene>
    <name evidence="2" type="ordered locus">VIT_15s0021g01800</name>
</gene>
<accession>F6GV96</accession>
<feature type="compositionally biased region" description="Low complexity" evidence="1">
    <location>
        <begin position="9"/>
        <end position="19"/>
    </location>
</feature>
<evidence type="ECO:0000313" key="3">
    <source>
        <dbReference type="Proteomes" id="UP000009183"/>
    </source>
</evidence>
<feature type="region of interest" description="Disordered" evidence="1">
    <location>
        <begin position="1"/>
        <end position="30"/>
    </location>
</feature>
<dbReference type="AlphaFoldDB" id="F6GV96"/>
<sequence length="79" mass="8852">MGSRKVIVPKTSRPTTSTPDPTPAQDPNPTPTWLSCHYCSRFFISNLNVRLQRSESHPIVHVDDFLLYVPPPPLPPSES</sequence>
<dbReference type="Proteomes" id="UP000009183">
    <property type="component" value="Chromosome 15"/>
</dbReference>
<protein>
    <submittedName>
        <fullName evidence="2">Uncharacterized protein</fullName>
    </submittedName>
</protein>
<keyword evidence="3" id="KW-1185">Reference proteome</keyword>
<dbReference type="PaxDb" id="29760-VIT_15s0021g01800.t01"/>
<evidence type="ECO:0000313" key="2">
    <source>
        <dbReference type="EMBL" id="CCB43879.1"/>
    </source>
</evidence>
<name>F6GV96_VITVI</name>